<evidence type="ECO:0000313" key="3">
    <source>
        <dbReference type="EMBL" id="TVO35674.1"/>
    </source>
</evidence>
<comment type="caution">
    <text evidence="3">The sequence shown here is derived from an EMBL/GenBank/DDBJ whole genome shotgun (WGS) entry which is preliminary data.</text>
</comment>
<accession>A0A557P4W8</accession>
<dbReference type="Proteomes" id="UP001157156">
    <property type="component" value="Unassembled WGS sequence"/>
</dbReference>
<keyword evidence="5" id="KW-1185">Reference proteome</keyword>
<evidence type="ECO:0000313" key="5">
    <source>
        <dbReference type="Proteomes" id="UP001157156"/>
    </source>
</evidence>
<organism evidence="3 4">
    <name type="scientific">Vibrio algivorus</name>
    <dbReference type="NCBI Taxonomy" id="1667024"/>
    <lineage>
        <taxon>Bacteria</taxon>
        <taxon>Pseudomonadati</taxon>
        <taxon>Pseudomonadota</taxon>
        <taxon>Gammaproteobacteria</taxon>
        <taxon>Vibrionales</taxon>
        <taxon>Vibrionaceae</taxon>
        <taxon>Vibrio</taxon>
    </lineage>
</organism>
<evidence type="ECO:0000256" key="1">
    <source>
        <dbReference type="SAM" id="MobiDB-lite"/>
    </source>
</evidence>
<reference evidence="3 4" key="3">
    <citation type="submission" date="2019-07" db="EMBL/GenBank/DDBJ databases">
        <title>The draft genome sequence of Vibrio algivorus M1486.</title>
        <authorList>
            <person name="Meng X."/>
        </authorList>
    </citation>
    <scope>NUCLEOTIDE SEQUENCE [LARGE SCALE GENOMIC DNA]</scope>
    <source>
        <strain evidence="3 4">M1486</strain>
    </source>
</reference>
<reference evidence="2" key="1">
    <citation type="journal article" date="2014" name="Int. J. Syst. Evol. Microbiol.">
        <title>Complete genome of a new Firmicutes species belonging to the dominant human colonic microbiota ('Ruminococcus bicirculans') reveals two chromosomes and a selective capacity to utilize plant glucans.</title>
        <authorList>
            <consortium name="NISC Comparative Sequencing Program"/>
            <person name="Wegmann U."/>
            <person name="Louis P."/>
            <person name="Goesmann A."/>
            <person name="Henrissat B."/>
            <person name="Duncan S.H."/>
            <person name="Flint H.J."/>
        </authorList>
    </citation>
    <scope>NUCLEOTIDE SEQUENCE</scope>
    <source>
        <strain evidence="2">NBRC 111146</strain>
    </source>
</reference>
<proteinExistence type="predicted"/>
<dbReference type="OrthoDB" id="5827807at2"/>
<evidence type="ECO:0000313" key="4">
    <source>
        <dbReference type="Proteomes" id="UP000319828"/>
    </source>
</evidence>
<gene>
    <name evidence="3" type="ORF">FOF44_11330</name>
    <name evidence="2" type="ORF">GCM10007931_04710</name>
</gene>
<reference evidence="2" key="4">
    <citation type="submission" date="2023-01" db="EMBL/GenBank/DDBJ databases">
        <title>Draft genome sequence of Vibrio algivorus strain NBRC 111146.</title>
        <authorList>
            <person name="Sun Q."/>
            <person name="Mori K."/>
        </authorList>
    </citation>
    <scope>NUCLEOTIDE SEQUENCE</scope>
    <source>
        <strain evidence="2">NBRC 111146</strain>
    </source>
</reference>
<feature type="compositionally biased region" description="Polar residues" evidence="1">
    <location>
        <begin position="14"/>
        <end position="32"/>
    </location>
</feature>
<dbReference type="EMBL" id="VMKJ01000023">
    <property type="protein sequence ID" value="TVO35674.1"/>
    <property type="molecule type" value="Genomic_DNA"/>
</dbReference>
<dbReference type="RefSeq" id="WP_089123910.1">
    <property type="nucleotide sequence ID" value="NZ_BSPV01000003.1"/>
</dbReference>
<name>A0A557P4W8_9VIBR</name>
<reference evidence="5" key="2">
    <citation type="journal article" date="2019" name="Int. J. Syst. Evol. Microbiol.">
        <title>The Global Catalogue of Microorganisms (GCM) 10K type strain sequencing project: providing services to taxonomists for standard genome sequencing and annotation.</title>
        <authorList>
            <consortium name="The Broad Institute Genomics Platform"/>
            <consortium name="The Broad Institute Genome Sequencing Center for Infectious Disease"/>
            <person name="Wu L."/>
            <person name="Ma J."/>
        </authorList>
    </citation>
    <scope>NUCLEOTIDE SEQUENCE [LARGE SCALE GENOMIC DNA]</scope>
    <source>
        <strain evidence="5">NBRC 111146</strain>
    </source>
</reference>
<protein>
    <submittedName>
        <fullName evidence="3">Uncharacterized protein</fullName>
    </submittedName>
</protein>
<feature type="compositionally biased region" description="Basic and acidic residues" evidence="1">
    <location>
        <begin position="1"/>
        <end position="11"/>
    </location>
</feature>
<dbReference type="AlphaFoldDB" id="A0A557P4W8"/>
<dbReference type="EMBL" id="BSPV01000003">
    <property type="protein sequence ID" value="GLT13497.1"/>
    <property type="molecule type" value="Genomic_DNA"/>
</dbReference>
<sequence>MSINSIDHDDMTGIATSWDNNENSNSQATPKQMKSAEARRRIEMLKEIRESGLTLEEARELGLLH</sequence>
<feature type="region of interest" description="Disordered" evidence="1">
    <location>
        <begin position="1"/>
        <end position="38"/>
    </location>
</feature>
<evidence type="ECO:0000313" key="2">
    <source>
        <dbReference type="EMBL" id="GLT13497.1"/>
    </source>
</evidence>
<dbReference type="Proteomes" id="UP000319828">
    <property type="component" value="Unassembled WGS sequence"/>
</dbReference>